<dbReference type="Proteomes" id="UP000007798">
    <property type="component" value="Unassembled WGS sequence"/>
</dbReference>
<dbReference type="InParanoid" id="B4NI19"/>
<dbReference type="eggNOG" id="KOG3627">
    <property type="taxonomic scope" value="Eukaryota"/>
</dbReference>
<name>B4NI19_DROWI</name>
<dbReference type="KEGG" id="dwi:6650808"/>
<organism evidence="1 2">
    <name type="scientific">Drosophila willistoni</name>
    <name type="common">Fruit fly</name>
    <dbReference type="NCBI Taxonomy" id="7260"/>
    <lineage>
        <taxon>Eukaryota</taxon>
        <taxon>Metazoa</taxon>
        <taxon>Ecdysozoa</taxon>
        <taxon>Arthropoda</taxon>
        <taxon>Hexapoda</taxon>
        <taxon>Insecta</taxon>
        <taxon>Pterygota</taxon>
        <taxon>Neoptera</taxon>
        <taxon>Endopterygota</taxon>
        <taxon>Diptera</taxon>
        <taxon>Brachycera</taxon>
        <taxon>Muscomorpha</taxon>
        <taxon>Ephydroidea</taxon>
        <taxon>Drosophilidae</taxon>
        <taxon>Drosophila</taxon>
        <taxon>Sophophora</taxon>
    </lineage>
</organism>
<dbReference type="EMBL" id="CH964272">
    <property type="protein sequence ID" value="EDW84711.1"/>
    <property type="molecule type" value="Genomic_DNA"/>
</dbReference>
<evidence type="ECO:0000313" key="2">
    <source>
        <dbReference type="Proteomes" id="UP000007798"/>
    </source>
</evidence>
<dbReference type="PANTHER" id="PTHR24274">
    <property type="entry name" value="CILIA- AND FLAGELLA-ASSOCIATED PROTEIN 161"/>
    <property type="match status" value="1"/>
</dbReference>
<evidence type="ECO:0008006" key="3">
    <source>
        <dbReference type="Google" id="ProtNLM"/>
    </source>
</evidence>
<keyword evidence="2" id="KW-1185">Reference proteome</keyword>
<gene>
    <name evidence="1" type="primary">Dwil\GK14258</name>
    <name evidence="1" type="ORF">Dwil_GK14258</name>
</gene>
<dbReference type="OrthoDB" id="2126411at2759"/>
<dbReference type="PANTHER" id="PTHR24274:SF1">
    <property type="entry name" value="CILIA- AND FLAGELLA-ASSOCIATED PROTEIN 161"/>
    <property type="match status" value="1"/>
</dbReference>
<dbReference type="AlphaFoldDB" id="B4NI19"/>
<proteinExistence type="predicted"/>
<dbReference type="FunCoup" id="B4NI19">
    <property type="interactions" value="19"/>
</dbReference>
<dbReference type="Pfam" id="PF24569">
    <property type="entry name" value="CFAP161"/>
    <property type="match status" value="1"/>
</dbReference>
<accession>B4NI19</accession>
<dbReference type="HOGENOM" id="CLU_057008_0_0_1"/>
<dbReference type="GO" id="GO:0060271">
    <property type="term" value="P:cilium assembly"/>
    <property type="evidence" value="ECO:0007669"/>
    <property type="project" value="TreeGrafter"/>
</dbReference>
<evidence type="ECO:0000313" key="1">
    <source>
        <dbReference type="EMBL" id="EDW84711.1"/>
    </source>
</evidence>
<protein>
    <recommendedName>
        <fullName evidence="3">Cilia- and flagella-associated protein 161</fullName>
    </recommendedName>
</protein>
<dbReference type="OMA" id="NEMCDLT"/>
<dbReference type="PhylomeDB" id="B4NI19"/>
<reference evidence="1 2" key="1">
    <citation type="journal article" date="2007" name="Nature">
        <title>Evolution of genes and genomes on the Drosophila phylogeny.</title>
        <authorList>
            <consortium name="Drosophila 12 Genomes Consortium"/>
            <person name="Clark A.G."/>
            <person name="Eisen M.B."/>
            <person name="Smith D.R."/>
            <person name="Bergman C.M."/>
            <person name="Oliver B."/>
            <person name="Markow T.A."/>
            <person name="Kaufman T.C."/>
            <person name="Kellis M."/>
            <person name="Gelbart W."/>
            <person name="Iyer V.N."/>
            <person name="Pollard D.A."/>
            <person name="Sackton T.B."/>
            <person name="Larracuente A.M."/>
            <person name="Singh N.D."/>
            <person name="Abad J.P."/>
            <person name="Abt D.N."/>
            <person name="Adryan B."/>
            <person name="Aguade M."/>
            <person name="Akashi H."/>
            <person name="Anderson W.W."/>
            <person name="Aquadro C.F."/>
            <person name="Ardell D.H."/>
            <person name="Arguello R."/>
            <person name="Artieri C.G."/>
            <person name="Barbash D.A."/>
            <person name="Barker D."/>
            <person name="Barsanti P."/>
            <person name="Batterham P."/>
            <person name="Batzoglou S."/>
            <person name="Begun D."/>
            <person name="Bhutkar A."/>
            <person name="Blanco E."/>
            <person name="Bosak S.A."/>
            <person name="Bradley R.K."/>
            <person name="Brand A.D."/>
            <person name="Brent M.R."/>
            <person name="Brooks A.N."/>
            <person name="Brown R.H."/>
            <person name="Butlin R.K."/>
            <person name="Caggese C."/>
            <person name="Calvi B.R."/>
            <person name="Bernardo de Carvalho A."/>
            <person name="Caspi A."/>
            <person name="Castrezana S."/>
            <person name="Celniker S.E."/>
            <person name="Chang J.L."/>
            <person name="Chapple C."/>
            <person name="Chatterji S."/>
            <person name="Chinwalla A."/>
            <person name="Civetta A."/>
            <person name="Clifton S.W."/>
            <person name="Comeron J.M."/>
            <person name="Costello J.C."/>
            <person name="Coyne J.A."/>
            <person name="Daub J."/>
            <person name="David R.G."/>
            <person name="Delcher A.L."/>
            <person name="Delehaunty K."/>
            <person name="Do C.B."/>
            <person name="Ebling H."/>
            <person name="Edwards K."/>
            <person name="Eickbush T."/>
            <person name="Evans J.D."/>
            <person name="Filipski A."/>
            <person name="Findeiss S."/>
            <person name="Freyhult E."/>
            <person name="Fulton L."/>
            <person name="Fulton R."/>
            <person name="Garcia A.C."/>
            <person name="Gardiner A."/>
            <person name="Garfield D.A."/>
            <person name="Garvin B.E."/>
            <person name="Gibson G."/>
            <person name="Gilbert D."/>
            <person name="Gnerre S."/>
            <person name="Godfrey J."/>
            <person name="Good R."/>
            <person name="Gotea V."/>
            <person name="Gravely B."/>
            <person name="Greenberg A.J."/>
            <person name="Griffiths-Jones S."/>
            <person name="Gross S."/>
            <person name="Guigo R."/>
            <person name="Gustafson E.A."/>
            <person name="Haerty W."/>
            <person name="Hahn M.W."/>
            <person name="Halligan D.L."/>
            <person name="Halpern A.L."/>
            <person name="Halter G.M."/>
            <person name="Han M.V."/>
            <person name="Heger A."/>
            <person name="Hillier L."/>
            <person name="Hinrichs A.S."/>
            <person name="Holmes I."/>
            <person name="Hoskins R.A."/>
            <person name="Hubisz M.J."/>
            <person name="Hultmark D."/>
            <person name="Huntley M.A."/>
            <person name="Jaffe D.B."/>
            <person name="Jagadeeshan S."/>
            <person name="Jeck W.R."/>
            <person name="Johnson J."/>
            <person name="Jones C.D."/>
            <person name="Jordan W.C."/>
            <person name="Karpen G.H."/>
            <person name="Kataoka E."/>
            <person name="Keightley P.D."/>
            <person name="Kheradpour P."/>
            <person name="Kirkness E.F."/>
            <person name="Koerich L.B."/>
            <person name="Kristiansen K."/>
            <person name="Kudrna D."/>
            <person name="Kulathinal R.J."/>
            <person name="Kumar S."/>
            <person name="Kwok R."/>
            <person name="Lander E."/>
            <person name="Langley C.H."/>
            <person name="Lapoint R."/>
            <person name="Lazzaro B.P."/>
            <person name="Lee S.J."/>
            <person name="Levesque L."/>
            <person name="Li R."/>
            <person name="Lin C.F."/>
            <person name="Lin M.F."/>
            <person name="Lindblad-Toh K."/>
            <person name="Llopart A."/>
            <person name="Long M."/>
            <person name="Low L."/>
            <person name="Lozovsky E."/>
            <person name="Lu J."/>
            <person name="Luo M."/>
            <person name="Machado C.A."/>
            <person name="Makalowski W."/>
            <person name="Marzo M."/>
            <person name="Matsuda M."/>
            <person name="Matzkin L."/>
            <person name="McAllister B."/>
            <person name="McBride C.S."/>
            <person name="McKernan B."/>
            <person name="McKernan K."/>
            <person name="Mendez-Lago M."/>
            <person name="Minx P."/>
            <person name="Mollenhauer M.U."/>
            <person name="Montooth K."/>
            <person name="Mount S.M."/>
            <person name="Mu X."/>
            <person name="Myers E."/>
            <person name="Negre B."/>
            <person name="Newfeld S."/>
            <person name="Nielsen R."/>
            <person name="Noor M.A."/>
            <person name="O'Grady P."/>
            <person name="Pachter L."/>
            <person name="Papaceit M."/>
            <person name="Parisi M.J."/>
            <person name="Parisi M."/>
            <person name="Parts L."/>
            <person name="Pedersen J.S."/>
            <person name="Pesole G."/>
            <person name="Phillippy A.M."/>
            <person name="Ponting C.P."/>
            <person name="Pop M."/>
            <person name="Porcelli D."/>
            <person name="Powell J.R."/>
            <person name="Prohaska S."/>
            <person name="Pruitt K."/>
            <person name="Puig M."/>
            <person name="Quesneville H."/>
            <person name="Ram K.R."/>
            <person name="Rand D."/>
            <person name="Rasmussen M.D."/>
            <person name="Reed L.K."/>
            <person name="Reenan R."/>
            <person name="Reily A."/>
            <person name="Remington K.A."/>
            <person name="Rieger T.T."/>
            <person name="Ritchie M.G."/>
            <person name="Robin C."/>
            <person name="Rogers Y.H."/>
            <person name="Rohde C."/>
            <person name="Rozas J."/>
            <person name="Rubenfield M.J."/>
            <person name="Ruiz A."/>
            <person name="Russo S."/>
            <person name="Salzberg S.L."/>
            <person name="Sanchez-Gracia A."/>
            <person name="Saranga D.J."/>
            <person name="Sato H."/>
            <person name="Schaeffer S.W."/>
            <person name="Schatz M.C."/>
            <person name="Schlenke T."/>
            <person name="Schwartz R."/>
            <person name="Segarra C."/>
            <person name="Singh R.S."/>
            <person name="Sirot L."/>
            <person name="Sirota M."/>
            <person name="Sisneros N.B."/>
            <person name="Smith C.D."/>
            <person name="Smith T.F."/>
            <person name="Spieth J."/>
            <person name="Stage D.E."/>
            <person name="Stark A."/>
            <person name="Stephan W."/>
            <person name="Strausberg R.L."/>
            <person name="Strempel S."/>
            <person name="Sturgill D."/>
            <person name="Sutton G."/>
            <person name="Sutton G.G."/>
            <person name="Tao W."/>
            <person name="Teichmann S."/>
            <person name="Tobari Y.N."/>
            <person name="Tomimura Y."/>
            <person name="Tsolas J.M."/>
            <person name="Valente V.L."/>
            <person name="Venter E."/>
            <person name="Venter J.C."/>
            <person name="Vicario S."/>
            <person name="Vieira F.G."/>
            <person name="Vilella A.J."/>
            <person name="Villasante A."/>
            <person name="Walenz B."/>
            <person name="Wang J."/>
            <person name="Wasserman M."/>
            <person name="Watts T."/>
            <person name="Wilson D."/>
            <person name="Wilson R.K."/>
            <person name="Wing R.A."/>
            <person name="Wolfner M.F."/>
            <person name="Wong A."/>
            <person name="Wong G.K."/>
            <person name="Wu C.I."/>
            <person name="Wu G."/>
            <person name="Yamamoto D."/>
            <person name="Yang H.P."/>
            <person name="Yang S.P."/>
            <person name="Yorke J.A."/>
            <person name="Yoshida K."/>
            <person name="Zdobnov E."/>
            <person name="Zhang P."/>
            <person name="Zhang Y."/>
            <person name="Zimin A.V."/>
            <person name="Baldwin J."/>
            <person name="Abdouelleil A."/>
            <person name="Abdulkadir J."/>
            <person name="Abebe A."/>
            <person name="Abera B."/>
            <person name="Abreu J."/>
            <person name="Acer S.C."/>
            <person name="Aftuck L."/>
            <person name="Alexander A."/>
            <person name="An P."/>
            <person name="Anderson E."/>
            <person name="Anderson S."/>
            <person name="Arachi H."/>
            <person name="Azer M."/>
            <person name="Bachantsang P."/>
            <person name="Barry A."/>
            <person name="Bayul T."/>
            <person name="Berlin A."/>
            <person name="Bessette D."/>
            <person name="Bloom T."/>
            <person name="Blye J."/>
            <person name="Boguslavskiy L."/>
            <person name="Bonnet C."/>
            <person name="Boukhgalter B."/>
            <person name="Bourzgui I."/>
            <person name="Brown A."/>
            <person name="Cahill P."/>
            <person name="Channer S."/>
            <person name="Cheshatsang Y."/>
            <person name="Chuda L."/>
            <person name="Citroen M."/>
            <person name="Collymore A."/>
            <person name="Cooke P."/>
            <person name="Costello M."/>
            <person name="D'Aco K."/>
            <person name="Daza R."/>
            <person name="De Haan G."/>
            <person name="DeGray S."/>
            <person name="DeMaso C."/>
            <person name="Dhargay N."/>
            <person name="Dooley K."/>
            <person name="Dooley E."/>
            <person name="Doricent M."/>
            <person name="Dorje P."/>
            <person name="Dorjee K."/>
            <person name="Dupes A."/>
            <person name="Elong R."/>
            <person name="Falk J."/>
            <person name="Farina A."/>
            <person name="Faro S."/>
            <person name="Ferguson D."/>
            <person name="Fisher S."/>
            <person name="Foley C.D."/>
            <person name="Franke A."/>
            <person name="Friedrich D."/>
            <person name="Gadbois L."/>
            <person name="Gearin G."/>
            <person name="Gearin C.R."/>
            <person name="Giannoukos G."/>
            <person name="Goode T."/>
            <person name="Graham J."/>
            <person name="Grandbois E."/>
            <person name="Grewal S."/>
            <person name="Gyaltsen K."/>
            <person name="Hafez N."/>
            <person name="Hagos B."/>
            <person name="Hall J."/>
            <person name="Henson C."/>
            <person name="Hollinger A."/>
            <person name="Honan T."/>
            <person name="Huard M.D."/>
            <person name="Hughes L."/>
            <person name="Hurhula B."/>
            <person name="Husby M.E."/>
            <person name="Kamat A."/>
            <person name="Kanga B."/>
            <person name="Kashin S."/>
            <person name="Khazanovich D."/>
            <person name="Kisner P."/>
            <person name="Lance K."/>
            <person name="Lara M."/>
            <person name="Lee W."/>
            <person name="Lennon N."/>
            <person name="Letendre F."/>
            <person name="LeVine R."/>
            <person name="Lipovsky A."/>
            <person name="Liu X."/>
            <person name="Liu J."/>
            <person name="Liu S."/>
            <person name="Lokyitsang T."/>
            <person name="Lokyitsang Y."/>
            <person name="Lubonja R."/>
            <person name="Lui A."/>
            <person name="MacDonald P."/>
            <person name="Magnisalis V."/>
            <person name="Maru K."/>
            <person name="Matthews C."/>
            <person name="McCusker W."/>
            <person name="McDonough S."/>
            <person name="Mehta T."/>
            <person name="Meldrim J."/>
            <person name="Meneus L."/>
            <person name="Mihai O."/>
            <person name="Mihalev A."/>
            <person name="Mihova T."/>
            <person name="Mittelman R."/>
            <person name="Mlenga V."/>
            <person name="Montmayeur A."/>
            <person name="Mulrain L."/>
            <person name="Navidi A."/>
            <person name="Naylor J."/>
            <person name="Negash T."/>
            <person name="Nguyen T."/>
            <person name="Nguyen N."/>
            <person name="Nicol R."/>
            <person name="Norbu C."/>
            <person name="Norbu N."/>
            <person name="Novod N."/>
            <person name="O'Neill B."/>
            <person name="Osman S."/>
            <person name="Markiewicz E."/>
            <person name="Oyono O.L."/>
            <person name="Patti C."/>
            <person name="Phunkhang P."/>
            <person name="Pierre F."/>
            <person name="Priest M."/>
            <person name="Raghuraman S."/>
            <person name="Rege F."/>
            <person name="Reyes R."/>
            <person name="Rise C."/>
            <person name="Rogov P."/>
            <person name="Ross K."/>
            <person name="Ryan E."/>
            <person name="Settipalli S."/>
            <person name="Shea T."/>
            <person name="Sherpa N."/>
            <person name="Shi L."/>
            <person name="Shih D."/>
            <person name="Sparrow T."/>
            <person name="Spaulding J."/>
            <person name="Stalker J."/>
            <person name="Stange-Thomann N."/>
            <person name="Stavropoulos S."/>
            <person name="Stone C."/>
            <person name="Strader C."/>
            <person name="Tesfaye S."/>
            <person name="Thomson T."/>
            <person name="Thoulutsang Y."/>
            <person name="Thoulutsang D."/>
            <person name="Topham K."/>
            <person name="Topping I."/>
            <person name="Tsamla T."/>
            <person name="Vassiliev H."/>
            <person name="Vo A."/>
            <person name="Wangchuk T."/>
            <person name="Wangdi T."/>
            <person name="Weiand M."/>
            <person name="Wilkinson J."/>
            <person name="Wilson A."/>
            <person name="Yadav S."/>
            <person name="Young G."/>
            <person name="Yu Q."/>
            <person name="Zembek L."/>
            <person name="Zhong D."/>
            <person name="Zimmer A."/>
            <person name="Zwirko Z."/>
            <person name="Jaffe D.B."/>
            <person name="Alvarez P."/>
            <person name="Brockman W."/>
            <person name="Butler J."/>
            <person name="Chin C."/>
            <person name="Gnerre S."/>
            <person name="Grabherr M."/>
            <person name="Kleber M."/>
            <person name="Mauceli E."/>
            <person name="MacCallum I."/>
        </authorList>
    </citation>
    <scope>NUCLEOTIDE SEQUENCE [LARGE SCALE GENOMIC DNA]</scope>
    <source>
        <strain evidence="2">Tucson 14030-0811.24</strain>
    </source>
</reference>
<dbReference type="InterPro" id="IPR055325">
    <property type="entry name" value="CF161"/>
</dbReference>
<sequence length="290" mass="32953">MNLKKYSPGVLIGNWFETARAKELKVNDMQKQRGHKKLLLDETRSLYDRFRLRTILGPPQEYVVFGGVMQLIPVRINLTDTHMSDIKLALSLVINQQMLHKHSQTINELCELSLAPAPNPCLRNSFRIVSPANGLERPTGNYVTYGEKFRLQCMEPIDDPMYLYSAQKLCNLTPAVNRCYSTSKNGEESLPLGIIAGKNCGVNALVPGANANFFCIHYDLTRRIESEGLPIPIDTPLVIVHAVTNRNLASENVVLNTLFGPELMVSVQNYRNIFKRETWKNHWQFTYMAN</sequence>
<dbReference type="GO" id="GO:0031514">
    <property type="term" value="C:motile cilium"/>
    <property type="evidence" value="ECO:0007669"/>
    <property type="project" value="TreeGrafter"/>
</dbReference>